<reference evidence="9" key="1">
    <citation type="submission" date="2022-12" db="EMBL/GenBank/DDBJ databases">
        <authorList>
            <person name="Alioto T."/>
            <person name="Alioto T."/>
            <person name="Gomez Garrido J."/>
        </authorList>
    </citation>
    <scope>NUCLEOTIDE SEQUENCE</scope>
</reference>
<dbReference type="GO" id="GO:0030246">
    <property type="term" value="F:carbohydrate binding"/>
    <property type="evidence" value="ECO:0007669"/>
    <property type="project" value="UniProtKB-KW"/>
</dbReference>
<dbReference type="InterPro" id="IPR016186">
    <property type="entry name" value="C-type_lectin-like/link_sf"/>
</dbReference>
<feature type="domain" description="C-type lectin" evidence="8">
    <location>
        <begin position="83"/>
        <end position="210"/>
    </location>
</feature>
<dbReference type="SUPFAM" id="SSF56436">
    <property type="entry name" value="C-type lectin-like"/>
    <property type="match status" value="1"/>
</dbReference>
<keyword evidence="4" id="KW-0479">Metal-binding</keyword>
<evidence type="ECO:0000256" key="6">
    <source>
        <dbReference type="ARBA" id="ARBA00022837"/>
    </source>
</evidence>
<dbReference type="SMART" id="SM00034">
    <property type="entry name" value="CLECT"/>
    <property type="match status" value="1"/>
</dbReference>
<evidence type="ECO:0000256" key="4">
    <source>
        <dbReference type="ARBA" id="ARBA00022723"/>
    </source>
</evidence>
<keyword evidence="7" id="KW-1015">Disulfide bond</keyword>
<keyword evidence="6" id="KW-0106">Calcium</keyword>
<evidence type="ECO:0000256" key="7">
    <source>
        <dbReference type="ARBA" id="ARBA00023157"/>
    </source>
</evidence>
<dbReference type="GO" id="GO:0046872">
    <property type="term" value="F:metal ion binding"/>
    <property type="evidence" value="ECO:0007669"/>
    <property type="project" value="UniProtKB-KW"/>
</dbReference>
<evidence type="ECO:0000313" key="10">
    <source>
        <dbReference type="Proteomes" id="UP001178461"/>
    </source>
</evidence>
<proteinExistence type="inferred from homology"/>
<dbReference type="Gene3D" id="3.10.100.10">
    <property type="entry name" value="Mannose-Binding Protein A, subunit A"/>
    <property type="match status" value="1"/>
</dbReference>
<dbReference type="FunFam" id="3.10.100.10:FF:000015">
    <property type="entry name" value="C-type lectin Cal"/>
    <property type="match status" value="1"/>
</dbReference>
<comment type="subcellular location">
    <subcellularLocation>
        <location evidence="1">Secreted</location>
    </subcellularLocation>
</comment>
<dbReference type="AlphaFoldDB" id="A0AA35L791"/>
<dbReference type="Proteomes" id="UP001178461">
    <property type="component" value="Chromosome 13"/>
</dbReference>
<keyword evidence="3" id="KW-0964">Secreted</keyword>
<evidence type="ECO:0000256" key="3">
    <source>
        <dbReference type="ARBA" id="ARBA00022525"/>
    </source>
</evidence>
<dbReference type="PANTHER" id="PTHR22803">
    <property type="entry name" value="MANNOSE, PHOSPHOLIPASE, LECTIN RECEPTOR RELATED"/>
    <property type="match status" value="1"/>
</dbReference>
<dbReference type="InterPro" id="IPR050111">
    <property type="entry name" value="C-type_lectin/snaclec_domain"/>
</dbReference>
<protein>
    <submittedName>
        <fullName evidence="9">C-type lectin domain-containing protein</fullName>
    </submittedName>
</protein>
<accession>A0AA35L791</accession>
<comment type="similarity">
    <text evidence="2">Belongs to the true venom lectin family.</text>
</comment>
<gene>
    <name evidence="9" type="ORF">PODLI_1B016236</name>
</gene>
<evidence type="ECO:0000259" key="8">
    <source>
        <dbReference type="PROSITE" id="PS50041"/>
    </source>
</evidence>
<organism evidence="9 10">
    <name type="scientific">Podarcis lilfordi</name>
    <name type="common">Lilford's wall lizard</name>
    <dbReference type="NCBI Taxonomy" id="74358"/>
    <lineage>
        <taxon>Eukaryota</taxon>
        <taxon>Metazoa</taxon>
        <taxon>Chordata</taxon>
        <taxon>Craniata</taxon>
        <taxon>Vertebrata</taxon>
        <taxon>Euteleostomi</taxon>
        <taxon>Lepidosauria</taxon>
        <taxon>Squamata</taxon>
        <taxon>Bifurcata</taxon>
        <taxon>Unidentata</taxon>
        <taxon>Episquamata</taxon>
        <taxon>Laterata</taxon>
        <taxon>Lacertibaenia</taxon>
        <taxon>Lacertidae</taxon>
        <taxon>Podarcis</taxon>
    </lineage>
</organism>
<dbReference type="GO" id="GO:0005576">
    <property type="term" value="C:extracellular region"/>
    <property type="evidence" value="ECO:0007669"/>
    <property type="project" value="UniProtKB-SubCell"/>
</dbReference>
<name>A0AA35L791_9SAUR</name>
<dbReference type="PRINTS" id="PR01504">
    <property type="entry name" value="PNCREATITSAP"/>
</dbReference>
<dbReference type="Pfam" id="PF00059">
    <property type="entry name" value="Lectin_C"/>
    <property type="match status" value="1"/>
</dbReference>
<evidence type="ECO:0000313" key="9">
    <source>
        <dbReference type="EMBL" id="CAI5791087.1"/>
    </source>
</evidence>
<dbReference type="PROSITE" id="PS50041">
    <property type="entry name" value="C_TYPE_LECTIN_2"/>
    <property type="match status" value="1"/>
</dbReference>
<evidence type="ECO:0000256" key="2">
    <source>
        <dbReference type="ARBA" id="ARBA00006250"/>
    </source>
</evidence>
<sequence>MTGWLAISPSLRIRFRTGKMKQDTPFQKQFSIVFRVDVTPSLMQVYHKMGFVTSFACCLLGVLVSSSFPGAKALSCPDGWLQNQGNCYGYFDTKLSWRDAETACQSYGHRAHLASILNVDETALISKHISTSQQEQSNVWIGLHYNGRWRWPDGSVYKFDEGYKSWYPTTPDDWAPYEHCVELLYFPETVYSFVKWNDRNCNQLNSYICKKKL</sequence>
<dbReference type="InterPro" id="IPR001304">
    <property type="entry name" value="C-type_lectin-like"/>
</dbReference>
<evidence type="ECO:0000256" key="1">
    <source>
        <dbReference type="ARBA" id="ARBA00004613"/>
    </source>
</evidence>
<dbReference type="InterPro" id="IPR016187">
    <property type="entry name" value="CTDL_fold"/>
</dbReference>
<dbReference type="EMBL" id="OX395138">
    <property type="protein sequence ID" value="CAI5791087.1"/>
    <property type="molecule type" value="Genomic_DNA"/>
</dbReference>
<evidence type="ECO:0000256" key="5">
    <source>
        <dbReference type="ARBA" id="ARBA00022734"/>
    </source>
</evidence>
<keyword evidence="10" id="KW-1185">Reference proteome</keyword>
<keyword evidence="5" id="KW-0430">Lectin</keyword>